<accession>A0ABP5DTE5</accession>
<dbReference type="GO" id="GO:0008168">
    <property type="term" value="F:methyltransferase activity"/>
    <property type="evidence" value="ECO:0007669"/>
    <property type="project" value="UniProtKB-KW"/>
</dbReference>
<keyword evidence="1" id="KW-0489">Methyltransferase</keyword>
<organism evidence="1 2">
    <name type="scientific">Catenulispora subtropica</name>
    <dbReference type="NCBI Taxonomy" id="450798"/>
    <lineage>
        <taxon>Bacteria</taxon>
        <taxon>Bacillati</taxon>
        <taxon>Actinomycetota</taxon>
        <taxon>Actinomycetes</taxon>
        <taxon>Catenulisporales</taxon>
        <taxon>Catenulisporaceae</taxon>
        <taxon>Catenulispora</taxon>
    </lineage>
</organism>
<dbReference type="InterPro" id="IPR006764">
    <property type="entry name" value="SAM_dep_MeTrfase_SAV2177_type"/>
</dbReference>
<dbReference type="Proteomes" id="UP001499854">
    <property type="component" value="Unassembled WGS sequence"/>
</dbReference>
<dbReference type="EMBL" id="BAAAQM010000032">
    <property type="protein sequence ID" value="GAA1984099.1"/>
    <property type="molecule type" value="Genomic_DNA"/>
</dbReference>
<dbReference type="PIRSF" id="PIRSF017393">
    <property type="entry name" value="MTase_SAV2177"/>
    <property type="match status" value="1"/>
</dbReference>
<protein>
    <submittedName>
        <fullName evidence="1">SAM-dependent methyltransferase</fullName>
    </submittedName>
</protein>
<dbReference type="Pfam" id="PF04672">
    <property type="entry name" value="Methyltransf_19"/>
    <property type="match status" value="1"/>
</dbReference>
<comment type="caution">
    <text evidence="1">The sequence shown here is derived from an EMBL/GenBank/DDBJ whole genome shotgun (WGS) entry which is preliminary data.</text>
</comment>
<dbReference type="InterPro" id="IPR029063">
    <property type="entry name" value="SAM-dependent_MTases_sf"/>
</dbReference>
<name>A0ABP5DTE5_9ACTN</name>
<gene>
    <name evidence="1" type="ORF">GCM10009838_52470</name>
</gene>
<evidence type="ECO:0000313" key="1">
    <source>
        <dbReference type="EMBL" id="GAA1984099.1"/>
    </source>
</evidence>
<dbReference type="Gene3D" id="3.40.50.150">
    <property type="entry name" value="Vaccinia Virus protein VP39"/>
    <property type="match status" value="1"/>
</dbReference>
<keyword evidence="2" id="KW-1185">Reference proteome</keyword>
<sequence>MTDGGYINTHNHPLPWHPVSDEQVTLDADAPLAPGWIPPEIDTTRAHPARIYDAMIGGKDHFEVDRRAAEVARQHIPQAWGMAQANRAFLGRAVRFLAEAGVTQFLDIGTGIPGPGNTGEVARHVHPGARVVYVDYDPIVAVHTRALLAGADPASTAVVLADAREPETILEHPQVRAVLDFERPVAVLMVALLHFVAPEHDVPGLVARYLDAVCPGSALVLTHITEGRDPEAGAAARKGWEQARSQLHQRTAEEVRELFAGTEIVEPGVVQLQQWRPDDAVDPDFEVWIHGGVGYKR</sequence>
<keyword evidence="1" id="KW-0808">Transferase</keyword>
<evidence type="ECO:0000313" key="2">
    <source>
        <dbReference type="Proteomes" id="UP001499854"/>
    </source>
</evidence>
<proteinExistence type="predicted"/>
<reference evidence="2" key="1">
    <citation type="journal article" date="2019" name="Int. J. Syst. Evol. Microbiol.">
        <title>The Global Catalogue of Microorganisms (GCM) 10K type strain sequencing project: providing services to taxonomists for standard genome sequencing and annotation.</title>
        <authorList>
            <consortium name="The Broad Institute Genomics Platform"/>
            <consortium name="The Broad Institute Genome Sequencing Center for Infectious Disease"/>
            <person name="Wu L."/>
            <person name="Ma J."/>
        </authorList>
    </citation>
    <scope>NUCLEOTIDE SEQUENCE [LARGE SCALE GENOMIC DNA]</scope>
    <source>
        <strain evidence="2">JCM 16013</strain>
    </source>
</reference>
<dbReference type="GO" id="GO:0032259">
    <property type="term" value="P:methylation"/>
    <property type="evidence" value="ECO:0007669"/>
    <property type="project" value="UniProtKB-KW"/>
</dbReference>
<dbReference type="CDD" id="cd02440">
    <property type="entry name" value="AdoMet_MTases"/>
    <property type="match status" value="1"/>
</dbReference>
<dbReference type="SUPFAM" id="SSF53335">
    <property type="entry name" value="S-adenosyl-L-methionine-dependent methyltransferases"/>
    <property type="match status" value="1"/>
</dbReference>